<evidence type="ECO:0000256" key="4">
    <source>
        <dbReference type="ARBA" id="ARBA00022695"/>
    </source>
</evidence>
<dbReference type="InterPro" id="IPR025877">
    <property type="entry name" value="MobA-like_NTP_Trfase"/>
</dbReference>
<dbReference type="GO" id="GO:0003977">
    <property type="term" value="F:UDP-N-acetylglucosamine diphosphorylase activity"/>
    <property type="evidence" value="ECO:0007669"/>
    <property type="project" value="UniProtKB-EC"/>
</dbReference>
<reference evidence="10 11" key="1">
    <citation type="journal article" date="2016" name="Nat. Commun.">
        <title>Thousands of microbial genomes shed light on interconnected biogeochemical processes in an aquifer system.</title>
        <authorList>
            <person name="Anantharaman K."/>
            <person name="Brown C.T."/>
            <person name="Hug L.A."/>
            <person name="Sharon I."/>
            <person name="Castelle C.J."/>
            <person name="Probst A.J."/>
            <person name="Thomas B.C."/>
            <person name="Singh A."/>
            <person name="Wilkins M.J."/>
            <person name="Karaoz U."/>
            <person name="Brodie E.L."/>
            <person name="Williams K.H."/>
            <person name="Hubbard S.S."/>
            <person name="Banfield J.F."/>
        </authorList>
    </citation>
    <scope>NUCLEOTIDE SEQUENCE [LARGE SCALE GENOMIC DNA]</scope>
</reference>
<protein>
    <recommendedName>
        <fullName evidence="9">MobA-like NTP transferase domain-containing protein</fullName>
    </recommendedName>
</protein>
<dbReference type="InterPro" id="IPR050065">
    <property type="entry name" value="GlmU-like"/>
</dbReference>
<dbReference type="InterPro" id="IPR029044">
    <property type="entry name" value="Nucleotide-diphossugar_trans"/>
</dbReference>
<evidence type="ECO:0000256" key="7">
    <source>
        <dbReference type="ARBA" id="ARBA00048493"/>
    </source>
</evidence>
<evidence type="ECO:0000313" key="10">
    <source>
        <dbReference type="EMBL" id="OGL88496.1"/>
    </source>
</evidence>
<evidence type="ECO:0000256" key="1">
    <source>
        <dbReference type="ARBA" id="ARBA00007707"/>
    </source>
</evidence>
<accession>A0A1F7VD97</accession>
<evidence type="ECO:0000313" key="11">
    <source>
        <dbReference type="Proteomes" id="UP000178264"/>
    </source>
</evidence>
<evidence type="ECO:0000256" key="2">
    <source>
        <dbReference type="ARBA" id="ARBA00007947"/>
    </source>
</evidence>
<comment type="catalytic activity">
    <reaction evidence="7">
        <text>N-acetyl-alpha-D-glucosamine 1-phosphate + UTP + H(+) = UDP-N-acetyl-alpha-D-glucosamine + diphosphate</text>
        <dbReference type="Rhea" id="RHEA:13509"/>
        <dbReference type="ChEBI" id="CHEBI:15378"/>
        <dbReference type="ChEBI" id="CHEBI:33019"/>
        <dbReference type="ChEBI" id="CHEBI:46398"/>
        <dbReference type="ChEBI" id="CHEBI:57705"/>
        <dbReference type="ChEBI" id="CHEBI:57776"/>
        <dbReference type="EC" id="2.7.7.23"/>
    </reaction>
</comment>
<evidence type="ECO:0000259" key="9">
    <source>
        <dbReference type="Pfam" id="PF12804"/>
    </source>
</evidence>
<comment type="function">
    <text evidence="8">Catalyzes the last two sequential reactions in the de novo biosynthetic pathway for UDP-N-acetylglucosamine (UDP-GlcNAc). The C-terminal domain catalyzes the transfer of acetyl group from acetyl coenzyme A to glucosamine-1-phosphate (GlcN-1-P) to produce N-acetylglucosamine-1-phosphate (GlcNAc-1-P), which is converted into UDP-GlcNAc by the transfer of uridine 5-monophosphate (from uridine 5-triphosphate), a reaction catalyzed by the N-terminal domain.</text>
</comment>
<comment type="catalytic activity">
    <reaction evidence="6">
        <text>alpha-D-glucosamine 1-phosphate + acetyl-CoA = N-acetyl-alpha-D-glucosamine 1-phosphate + CoA + H(+)</text>
        <dbReference type="Rhea" id="RHEA:13725"/>
        <dbReference type="ChEBI" id="CHEBI:15378"/>
        <dbReference type="ChEBI" id="CHEBI:57287"/>
        <dbReference type="ChEBI" id="CHEBI:57288"/>
        <dbReference type="ChEBI" id="CHEBI:57776"/>
        <dbReference type="ChEBI" id="CHEBI:58516"/>
        <dbReference type="EC" id="2.3.1.157"/>
    </reaction>
</comment>
<evidence type="ECO:0000256" key="8">
    <source>
        <dbReference type="ARBA" id="ARBA00049628"/>
    </source>
</evidence>
<comment type="similarity">
    <text evidence="1">In the C-terminal section; belongs to the transferase hexapeptide repeat family.</text>
</comment>
<dbReference type="Proteomes" id="UP000178264">
    <property type="component" value="Unassembled WGS sequence"/>
</dbReference>
<dbReference type="SUPFAM" id="SSF53448">
    <property type="entry name" value="Nucleotide-diphospho-sugar transferases"/>
    <property type="match status" value="1"/>
</dbReference>
<keyword evidence="4" id="KW-0548">Nucleotidyltransferase</keyword>
<evidence type="ECO:0000256" key="3">
    <source>
        <dbReference type="ARBA" id="ARBA00022679"/>
    </source>
</evidence>
<dbReference type="GO" id="GO:0019134">
    <property type="term" value="F:glucosamine-1-phosphate N-acetyltransferase activity"/>
    <property type="evidence" value="ECO:0007669"/>
    <property type="project" value="UniProtKB-EC"/>
</dbReference>
<name>A0A1F7VD97_9BACT</name>
<dbReference type="Gene3D" id="3.90.550.10">
    <property type="entry name" value="Spore Coat Polysaccharide Biosynthesis Protein SpsA, Chain A"/>
    <property type="match status" value="1"/>
</dbReference>
<sequence>MVPSDRIAILAAGRSTRMNSGTPKVLHDLHGKPMLWYVVQSAREANGTKPILVVNAAHRDAIAKILADEVEYVVQQEPRGTADAVRAIPPALFAGSSHLVVLYGDHPLVSAPTIRRLIQAHAAAYAPLTMMTVTVPHFGGAYGVFEAFGRIIRQSDGMLDRIVEYKDADEAIKKIKEVNPGYYCFSLPWLKGNLPQVKADNTQKEFYLTDLVGMARRAGEALAVVPIDDPWEGLGINTQEALALAAQIMASRDAGVKPEALHS</sequence>
<evidence type="ECO:0000256" key="5">
    <source>
        <dbReference type="ARBA" id="ARBA00023315"/>
    </source>
</evidence>
<gene>
    <name evidence="10" type="ORF">A3I42_00105</name>
</gene>
<dbReference type="PANTHER" id="PTHR43584:SF3">
    <property type="entry name" value="BIFUNCTIONAL PROTEIN GLMU"/>
    <property type="match status" value="1"/>
</dbReference>
<dbReference type="PANTHER" id="PTHR43584">
    <property type="entry name" value="NUCLEOTIDYL TRANSFERASE"/>
    <property type="match status" value="1"/>
</dbReference>
<organism evidence="10 11">
    <name type="scientific">Candidatus Uhrbacteria bacterium RIFCSPLOWO2_02_FULL_49_11</name>
    <dbReference type="NCBI Taxonomy" id="1802409"/>
    <lineage>
        <taxon>Bacteria</taxon>
        <taxon>Candidatus Uhriibacteriota</taxon>
    </lineage>
</organism>
<proteinExistence type="inferred from homology"/>
<comment type="caution">
    <text evidence="10">The sequence shown here is derived from an EMBL/GenBank/DDBJ whole genome shotgun (WGS) entry which is preliminary data.</text>
</comment>
<dbReference type="AlphaFoldDB" id="A0A1F7VD97"/>
<dbReference type="EMBL" id="MGER01000028">
    <property type="protein sequence ID" value="OGL88496.1"/>
    <property type="molecule type" value="Genomic_DNA"/>
</dbReference>
<feature type="domain" description="MobA-like NTP transferase" evidence="9">
    <location>
        <begin position="8"/>
        <end position="128"/>
    </location>
</feature>
<dbReference type="Pfam" id="PF12804">
    <property type="entry name" value="NTP_transf_3"/>
    <property type="match status" value="1"/>
</dbReference>
<comment type="similarity">
    <text evidence="2">In the N-terminal section; belongs to the N-acetylglucosamine-1-phosphate uridyltransferase family.</text>
</comment>
<keyword evidence="5" id="KW-0012">Acyltransferase</keyword>
<dbReference type="CDD" id="cd02540">
    <property type="entry name" value="GT2_GlmU_N_bac"/>
    <property type="match status" value="1"/>
</dbReference>
<keyword evidence="3" id="KW-0808">Transferase</keyword>
<evidence type="ECO:0000256" key="6">
    <source>
        <dbReference type="ARBA" id="ARBA00048247"/>
    </source>
</evidence>